<proteinExistence type="predicted"/>
<dbReference type="InterPro" id="IPR029033">
    <property type="entry name" value="His_PPase_superfam"/>
</dbReference>
<sequence length="172" mass="18748">MKTGRFPTGDDPLEHDERGALAFDTQASRVIASPARAARDTAQWIASAYEVDAAFDDLDYGRWRGHSIRDIAEAKEAGLAAWITDPHARPHGGESIAMLAERVAHVLERLTQSNRRGIVVTHAIVVKAAVAHVTQRPLESIFSMDIAPLASTVLEYDTVWSVSSPAELRAPL</sequence>
<comment type="caution">
    <text evidence="1">The sequence shown here is derived from an EMBL/GenBank/DDBJ whole genome shotgun (WGS) entry which is preliminary data.</text>
</comment>
<accession>A0A0L0M2A0</accession>
<dbReference type="RefSeq" id="WP_232316906.1">
    <property type="nucleotide sequence ID" value="NZ_LFJJ01000326.1"/>
</dbReference>
<protein>
    <submittedName>
        <fullName evidence="1">Putative phosphoglycerate mutase</fullName>
    </submittedName>
</protein>
<dbReference type="EMBL" id="LFJJ01000326">
    <property type="protein sequence ID" value="KND56787.1"/>
    <property type="molecule type" value="Genomic_DNA"/>
</dbReference>
<dbReference type="SUPFAM" id="SSF53254">
    <property type="entry name" value="Phosphoglycerate mutase-like"/>
    <property type="match status" value="1"/>
</dbReference>
<evidence type="ECO:0000313" key="1">
    <source>
        <dbReference type="EMBL" id="KND56787.1"/>
    </source>
</evidence>
<dbReference type="Pfam" id="PF00300">
    <property type="entry name" value="His_Phos_1"/>
    <property type="match status" value="1"/>
</dbReference>
<reference evidence="2" key="1">
    <citation type="submission" date="2015-06" db="EMBL/GenBank/DDBJ databases">
        <title>Comparative genomics of Burkholderia leaf nodule symbionts.</title>
        <authorList>
            <person name="Carlier A."/>
            <person name="Eberl L."/>
            <person name="Pinto-Carbo M."/>
        </authorList>
    </citation>
    <scope>NUCLEOTIDE SEQUENCE [LARGE SCALE GENOMIC DNA]</scope>
    <source>
        <strain evidence="2">UZHbot4</strain>
    </source>
</reference>
<dbReference type="Proteomes" id="UP000036959">
    <property type="component" value="Unassembled WGS sequence"/>
</dbReference>
<gene>
    <name evidence="1" type="ORF">BVER_02272c</name>
</gene>
<keyword evidence="2" id="KW-1185">Reference proteome</keyword>
<evidence type="ECO:0000313" key="2">
    <source>
        <dbReference type="Proteomes" id="UP000036959"/>
    </source>
</evidence>
<dbReference type="PATRIC" id="fig|242163.4.peg.4374"/>
<organism evidence="1 2">
    <name type="scientific">Candidatus Burkholderia verschuerenii</name>
    <dbReference type="NCBI Taxonomy" id="242163"/>
    <lineage>
        <taxon>Bacteria</taxon>
        <taxon>Pseudomonadati</taxon>
        <taxon>Pseudomonadota</taxon>
        <taxon>Betaproteobacteria</taxon>
        <taxon>Burkholderiales</taxon>
        <taxon>Burkholderiaceae</taxon>
        <taxon>Burkholderia</taxon>
    </lineage>
</organism>
<dbReference type="AlphaFoldDB" id="A0A0L0M2A0"/>
<name>A0A0L0M2A0_9BURK</name>
<dbReference type="Gene3D" id="3.40.50.1240">
    <property type="entry name" value="Phosphoglycerate mutase-like"/>
    <property type="match status" value="1"/>
</dbReference>
<dbReference type="InterPro" id="IPR013078">
    <property type="entry name" value="His_Pase_superF_clade-1"/>
</dbReference>